<evidence type="ECO:0000256" key="5">
    <source>
        <dbReference type="ARBA" id="ARBA00022692"/>
    </source>
</evidence>
<evidence type="ECO:0000256" key="4">
    <source>
        <dbReference type="ARBA" id="ARBA00022643"/>
    </source>
</evidence>
<keyword evidence="4 10" id="KW-0288">FMN</keyword>
<evidence type="ECO:0000256" key="6">
    <source>
        <dbReference type="ARBA" id="ARBA00022967"/>
    </source>
</evidence>
<feature type="transmembrane region" description="Helical" evidence="10">
    <location>
        <begin position="29"/>
        <end position="62"/>
    </location>
</feature>
<keyword evidence="8 10" id="KW-1133">Transmembrane helix</keyword>
<dbReference type="GO" id="GO:0022900">
    <property type="term" value="P:electron transport chain"/>
    <property type="evidence" value="ECO:0007669"/>
    <property type="project" value="UniProtKB-UniRule"/>
</dbReference>
<keyword evidence="3 10" id="KW-0285">Flavoprotein</keyword>
<dbReference type="EC" id="7.-.-.-" evidence="10"/>
<comment type="caution">
    <text evidence="11">The sequence shown here is derived from an EMBL/GenBank/DDBJ whole genome shotgun (WGS) entry which is preliminary data.</text>
</comment>
<feature type="transmembrane region" description="Helical" evidence="10">
    <location>
        <begin position="220"/>
        <end position="237"/>
    </location>
</feature>
<feature type="transmembrane region" description="Helical" evidence="10">
    <location>
        <begin position="185"/>
        <end position="213"/>
    </location>
</feature>
<evidence type="ECO:0000256" key="8">
    <source>
        <dbReference type="ARBA" id="ARBA00022989"/>
    </source>
</evidence>
<comment type="cofactor">
    <cofactor evidence="10">
        <name>FMN</name>
        <dbReference type="ChEBI" id="CHEBI:58210"/>
    </cofactor>
</comment>
<evidence type="ECO:0000256" key="2">
    <source>
        <dbReference type="ARBA" id="ARBA00022553"/>
    </source>
</evidence>
<dbReference type="AlphaFoldDB" id="A0A7C3RJT1"/>
<dbReference type="GO" id="GO:0005886">
    <property type="term" value="C:plasma membrane"/>
    <property type="evidence" value="ECO:0007669"/>
    <property type="project" value="UniProtKB-SubCell"/>
</dbReference>
<feature type="transmembrane region" description="Helical" evidence="10">
    <location>
        <begin position="243"/>
        <end position="263"/>
    </location>
</feature>
<gene>
    <name evidence="10" type="primary">rnfD</name>
    <name evidence="11" type="ORF">ENW00_01630</name>
</gene>
<feature type="transmembrane region" description="Helical" evidence="10">
    <location>
        <begin position="272"/>
        <end position="289"/>
    </location>
</feature>
<keyword evidence="2 10" id="KW-0597">Phosphoprotein</keyword>
<accession>A0A7C3RJT1</accession>
<proteinExistence type="inferred from homology"/>
<dbReference type="InterPro" id="IPR004338">
    <property type="entry name" value="NqrB/RnfD"/>
</dbReference>
<keyword evidence="6 10" id="KW-1278">Translocase</keyword>
<keyword evidence="5 10" id="KW-0812">Transmembrane</keyword>
<dbReference type="EMBL" id="DTIN01000009">
    <property type="protein sequence ID" value="HFX12843.1"/>
    <property type="molecule type" value="Genomic_DNA"/>
</dbReference>
<comment type="function">
    <text evidence="10">Part of a membrane-bound complex that couples electron transfer with translocation of ions across the membrane.</text>
</comment>
<dbReference type="GO" id="GO:0055085">
    <property type="term" value="P:transmembrane transport"/>
    <property type="evidence" value="ECO:0007669"/>
    <property type="project" value="InterPro"/>
</dbReference>
<dbReference type="PANTHER" id="PTHR30578">
    <property type="entry name" value="ELECTRON TRANSPORT COMPLEX PROTEIN RNFD"/>
    <property type="match status" value="1"/>
</dbReference>
<dbReference type="InterPro" id="IPR011303">
    <property type="entry name" value="RnfD_bac"/>
</dbReference>
<dbReference type="NCBIfam" id="TIGR01946">
    <property type="entry name" value="rnfD"/>
    <property type="match status" value="1"/>
</dbReference>
<dbReference type="PANTHER" id="PTHR30578:SF0">
    <property type="entry name" value="ION-TRANSLOCATING OXIDOREDUCTASE COMPLEX SUBUNIT D"/>
    <property type="match status" value="1"/>
</dbReference>
<organism evidence="11">
    <name type="scientific">Dictyoglomus thermophilum</name>
    <dbReference type="NCBI Taxonomy" id="14"/>
    <lineage>
        <taxon>Bacteria</taxon>
        <taxon>Pseudomonadati</taxon>
        <taxon>Dictyoglomota</taxon>
        <taxon>Dictyoglomia</taxon>
        <taxon>Dictyoglomales</taxon>
        <taxon>Dictyoglomaceae</taxon>
        <taxon>Dictyoglomus</taxon>
    </lineage>
</organism>
<keyword evidence="10" id="KW-1003">Cell membrane</keyword>
<reference evidence="11" key="1">
    <citation type="journal article" date="2020" name="mSystems">
        <title>Genome- and Community-Level Interaction Insights into Carbon Utilization and Element Cycling Functions of Hydrothermarchaeota in Hydrothermal Sediment.</title>
        <authorList>
            <person name="Zhou Z."/>
            <person name="Liu Y."/>
            <person name="Xu W."/>
            <person name="Pan J."/>
            <person name="Luo Z.H."/>
            <person name="Li M."/>
        </authorList>
    </citation>
    <scope>NUCLEOTIDE SEQUENCE [LARGE SCALE GENOMIC DNA]</scope>
    <source>
        <strain evidence="11">SpSt-81</strain>
    </source>
</reference>
<evidence type="ECO:0000256" key="7">
    <source>
        <dbReference type="ARBA" id="ARBA00022982"/>
    </source>
</evidence>
<evidence type="ECO:0000256" key="10">
    <source>
        <dbReference type="HAMAP-Rule" id="MF_00462"/>
    </source>
</evidence>
<comment type="subunit">
    <text evidence="10">The complex is composed of six subunits: RnfA, RnfB, RnfC, RnfD, RnfE and RnfG.</text>
</comment>
<evidence type="ECO:0000256" key="9">
    <source>
        <dbReference type="ARBA" id="ARBA00023136"/>
    </source>
</evidence>
<keyword evidence="9 10" id="KW-0472">Membrane</keyword>
<keyword evidence="7 10" id="KW-0249">Electron transport</keyword>
<comment type="similarity">
    <text evidence="10">Belongs to the NqrB/RnfD family.</text>
</comment>
<dbReference type="HAMAP" id="MF_00462">
    <property type="entry name" value="RsxD_RnfD"/>
    <property type="match status" value="1"/>
</dbReference>
<name>A0A7C3RJT1_DICTH</name>
<evidence type="ECO:0000256" key="1">
    <source>
        <dbReference type="ARBA" id="ARBA00022448"/>
    </source>
</evidence>
<evidence type="ECO:0000313" key="11">
    <source>
        <dbReference type="EMBL" id="HFX12843.1"/>
    </source>
</evidence>
<dbReference type="Pfam" id="PF03116">
    <property type="entry name" value="NQR2_RnfD_RnfE"/>
    <property type="match status" value="1"/>
</dbReference>
<feature type="transmembrane region" description="Helical" evidence="10">
    <location>
        <begin position="74"/>
        <end position="93"/>
    </location>
</feature>
<comment type="caution">
    <text evidence="10">Lacks conserved residue(s) required for the propagation of feature annotation.</text>
</comment>
<evidence type="ECO:0000256" key="3">
    <source>
        <dbReference type="ARBA" id="ARBA00022630"/>
    </source>
</evidence>
<keyword evidence="1 10" id="KW-0813">Transport</keyword>
<comment type="subcellular location">
    <subcellularLocation>
        <location evidence="10">Cell membrane</location>
        <topology evidence="10">Multi-pass membrane protein</topology>
    </subcellularLocation>
</comment>
<feature type="modified residue" description="FMN phosphoryl threonine" evidence="10">
    <location>
        <position position="168"/>
    </location>
</feature>
<sequence length="323" mass="35263">MKSEMDKLIVSSSPHIFVKEDVSYAMRQVIYALIPATLAGVYFFGLYSLLVILVSIISAVLWEAFALILRKKPLNILLDFSAVVTGLLLALTLPPKVPLWIPIVGSGAAILLGKQVFGGLGDNFLNPALVGRAFLLSSYPQIMTSWMEPIHKIGGMVSQASPLTSTATPLAIEKLKLTGYQIPSYFHLFIGDIPGCIGETSALLLLLGGLYLIYKEIVDWRIPLSYISTVIIISLLFGKDPIFQILAGGLFLGAFFMATDWVTTPLTTKGKIIFGIGAGFFTMVIRLFGIYPEGVSYGILVMNALTPLIDRTLKPRKFGEVRK</sequence>
<protein>
    <recommendedName>
        <fullName evidence="10">Ion-translocating oxidoreductase complex subunit D</fullName>
        <ecNumber evidence="10">7.-.-.-</ecNumber>
    </recommendedName>
    <alternativeName>
        <fullName evidence="10">Rnf electron transport complex subunit D</fullName>
    </alternativeName>
</protein>